<organism evidence="2 3">
    <name type="scientific">Planobispora takensis</name>
    <dbReference type="NCBI Taxonomy" id="1367882"/>
    <lineage>
        <taxon>Bacteria</taxon>
        <taxon>Bacillati</taxon>
        <taxon>Actinomycetota</taxon>
        <taxon>Actinomycetes</taxon>
        <taxon>Streptosporangiales</taxon>
        <taxon>Streptosporangiaceae</taxon>
        <taxon>Planobispora</taxon>
    </lineage>
</organism>
<dbReference type="Proteomes" id="UP000634476">
    <property type="component" value="Unassembled WGS sequence"/>
</dbReference>
<dbReference type="AlphaFoldDB" id="A0A8J3T431"/>
<feature type="signal peptide" evidence="1">
    <location>
        <begin position="1"/>
        <end position="20"/>
    </location>
</feature>
<protein>
    <recommendedName>
        <fullName evidence="4">Amidase</fullName>
    </recommendedName>
</protein>
<keyword evidence="1" id="KW-0732">Signal</keyword>
<proteinExistence type="predicted"/>
<evidence type="ECO:0000313" key="2">
    <source>
        <dbReference type="EMBL" id="GII03690.1"/>
    </source>
</evidence>
<name>A0A8J3T431_9ACTN</name>
<accession>A0A8J3T431</accession>
<reference evidence="2" key="1">
    <citation type="submission" date="2021-01" db="EMBL/GenBank/DDBJ databases">
        <title>Whole genome shotgun sequence of Planobispora takensis NBRC 109077.</title>
        <authorList>
            <person name="Komaki H."/>
            <person name="Tamura T."/>
        </authorList>
    </citation>
    <scope>NUCLEOTIDE SEQUENCE</scope>
    <source>
        <strain evidence="2">NBRC 109077</strain>
    </source>
</reference>
<feature type="chain" id="PRO_5039301728" description="Amidase" evidence="1">
    <location>
        <begin position="21"/>
        <end position="282"/>
    </location>
</feature>
<evidence type="ECO:0000313" key="3">
    <source>
        <dbReference type="Proteomes" id="UP000634476"/>
    </source>
</evidence>
<keyword evidence="3" id="KW-1185">Reference proteome</keyword>
<gene>
    <name evidence="2" type="ORF">Pta02_56980</name>
</gene>
<evidence type="ECO:0000256" key="1">
    <source>
        <dbReference type="SAM" id="SignalP"/>
    </source>
</evidence>
<dbReference type="RefSeq" id="WP_203877962.1">
    <property type="nucleotide sequence ID" value="NZ_BOOK01000040.1"/>
</dbReference>
<evidence type="ECO:0008006" key="4">
    <source>
        <dbReference type="Google" id="ProtNLM"/>
    </source>
</evidence>
<sequence length="282" mass="30110">MGAVLSVLTLGTALVAPASAAAGLKPAPAGTRAMWLWHTATAKPSDVLSWARARGVKEIFVYVDAKLPSTPATLARVRELKRGADVSKIRLTALGGEPEWATDHASALTWQRAVLGTKLFAGSHVDVEPYVLPQWQTNRAGLVSGLVKLLERLQAADSRPLEADVPAWYGTIPAGTGTTLADAVLARVNAITVMSYRDTAKGPNSMMDISTDFLARGSRAGRPVRLGAETAPLADCVYCTFHEEGRTRMTTVLSQVDAAARAHPAFAGIAIHHYTSWRTMRS</sequence>
<dbReference type="EMBL" id="BOOK01000040">
    <property type="protein sequence ID" value="GII03690.1"/>
    <property type="molecule type" value="Genomic_DNA"/>
</dbReference>
<comment type="caution">
    <text evidence="2">The sequence shown here is derived from an EMBL/GenBank/DDBJ whole genome shotgun (WGS) entry which is preliminary data.</text>
</comment>